<dbReference type="Proteomes" id="UP001281003">
    <property type="component" value="Unassembled WGS sequence"/>
</dbReference>
<feature type="region of interest" description="Disordered" evidence="1">
    <location>
        <begin position="1"/>
        <end position="21"/>
    </location>
</feature>
<dbReference type="InterPro" id="IPR012337">
    <property type="entry name" value="RNaseH-like_sf"/>
</dbReference>
<evidence type="ECO:0000313" key="4">
    <source>
        <dbReference type="Proteomes" id="UP001281003"/>
    </source>
</evidence>
<keyword evidence="4" id="KW-1185">Reference proteome</keyword>
<name>A0AAE0PK88_SORBR</name>
<feature type="compositionally biased region" description="Basic and acidic residues" evidence="1">
    <location>
        <begin position="1"/>
        <end position="19"/>
    </location>
</feature>
<dbReference type="Pfam" id="PF00075">
    <property type="entry name" value="RNase_H"/>
    <property type="match status" value="1"/>
</dbReference>
<dbReference type="SUPFAM" id="SSF53098">
    <property type="entry name" value="Ribonuclease H-like"/>
    <property type="match status" value="1"/>
</dbReference>
<feature type="region of interest" description="Disordered" evidence="1">
    <location>
        <begin position="275"/>
        <end position="400"/>
    </location>
</feature>
<feature type="region of interest" description="Disordered" evidence="1">
    <location>
        <begin position="525"/>
        <end position="549"/>
    </location>
</feature>
<dbReference type="InterPro" id="IPR036397">
    <property type="entry name" value="RNaseH_sf"/>
</dbReference>
<dbReference type="EMBL" id="JAUTDP010000002">
    <property type="protein sequence ID" value="KAK3401412.1"/>
    <property type="molecule type" value="Genomic_DNA"/>
</dbReference>
<feature type="compositionally biased region" description="Basic and acidic residues" evidence="1">
    <location>
        <begin position="343"/>
        <end position="357"/>
    </location>
</feature>
<evidence type="ECO:0000256" key="1">
    <source>
        <dbReference type="SAM" id="MobiDB-lite"/>
    </source>
</evidence>
<organism evidence="3 4">
    <name type="scientific">Sordaria brevicollis</name>
    <dbReference type="NCBI Taxonomy" id="83679"/>
    <lineage>
        <taxon>Eukaryota</taxon>
        <taxon>Fungi</taxon>
        <taxon>Dikarya</taxon>
        <taxon>Ascomycota</taxon>
        <taxon>Pezizomycotina</taxon>
        <taxon>Sordariomycetes</taxon>
        <taxon>Sordariomycetidae</taxon>
        <taxon>Sordariales</taxon>
        <taxon>Sordariaceae</taxon>
        <taxon>Sordaria</taxon>
    </lineage>
</organism>
<proteinExistence type="predicted"/>
<dbReference type="GO" id="GO:0004523">
    <property type="term" value="F:RNA-DNA hybrid ribonuclease activity"/>
    <property type="evidence" value="ECO:0007669"/>
    <property type="project" value="InterPro"/>
</dbReference>
<feature type="region of interest" description="Disordered" evidence="1">
    <location>
        <begin position="439"/>
        <end position="464"/>
    </location>
</feature>
<gene>
    <name evidence="3" type="ORF">B0T20DRAFT_466475</name>
</gene>
<evidence type="ECO:0000259" key="2">
    <source>
        <dbReference type="PROSITE" id="PS50879"/>
    </source>
</evidence>
<protein>
    <recommendedName>
        <fullName evidence="2">RNase H type-1 domain-containing protein</fullName>
    </recommendedName>
</protein>
<dbReference type="GO" id="GO:0003676">
    <property type="term" value="F:nucleic acid binding"/>
    <property type="evidence" value="ECO:0007669"/>
    <property type="project" value="InterPro"/>
</dbReference>
<feature type="domain" description="RNase H type-1" evidence="2">
    <location>
        <begin position="64"/>
        <end position="232"/>
    </location>
</feature>
<accession>A0AAE0PK88</accession>
<feature type="compositionally biased region" description="Basic and acidic residues" evidence="1">
    <location>
        <begin position="610"/>
        <end position="619"/>
    </location>
</feature>
<reference evidence="3" key="2">
    <citation type="submission" date="2023-07" db="EMBL/GenBank/DDBJ databases">
        <authorList>
            <consortium name="Lawrence Berkeley National Laboratory"/>
            <person name="Haridas S."/>
            <person name="Hensen N."/>
            <person name="Bonometti L."/>
            <person name="Westerberg I."/>
            <person name="Brannstrom I.O."/>
            <person name="Guillou S."/>
            <person name="Cros-Aarteil S."/>
            <person name="Calhoun S."/>
            <person name="Kuo A."/>
            <person name="Mondo S."/>
            <person name="Pangilinan J."/>
            <person name="Riley R."/>
            <person name="LaButti K."/>
            <person name="Andreopoulos B."/>
            <person name="Lipzen A."/>
            <person name="Chen C."/>
            <person name="Yanf M."/>
            <person name="Daum C."/>
            <person name="Ng V."/>
            <person name="Clum A."/>
            <person name="Steindorff A."/>
            <person name="Ohm R."/>
            <person name="Martin F."/>
            <person name="Silar P."/>
            <person name="Natvig D."/>
            <person name="Lalanne C."/>
            <person name="Gautier V."/>
            <person name="Ament-velasquez S.L."/>
            <person name="Kruys A."/>
            <person name="Hutchinson M.I."/>
            <person name="Powell A.J."/>
            <person name="Barry K."/>
            <person name="Miller A.N."/>
            <person name="Grigoriev I.V."/>
            <person name="Debuchy R."/>
            <person name="Gladieux P."/>
            <person name="Thoren M.H."/>
            <person name="Johannesson H."/>
        </authorList>
    </citation>
    <scope>NUCLEOTIDE SEQUENCE</scope>
    <source>
        <strain evidence="3">FGSC 1904</strain>
    </source>
</reference>
<sequence>MDSRDEPGDEQPRETRNGRWSDYYHQSSFRGTFYLAEQPDLENATQSIQKAREMTLCARESTNDDFMLAMFTDGSPNPNPRDTSGGYAVVFENHCPGTPFKRERLQMAWHMPNMLNSTVGEALAFAQALQVAIHQLRTIRRDRHDNSVKTVVLAIFSDAFEVLQMIKQGHTYLNEAFHLELLGFIIRLVHRLSHEVCSINGYDVNIEVYWVKGHAGVPGNECADNLAKQARAEKRNIFFSGGRRRDAMQLPEAVHMQIMDELRWAAERHRLPRARISHHSRRRNERGTNNRQSYLHRRGNHDHGGYNPPSWASESFSPILDRRGMPQHPGSSSPSSLAGRLRSAVEDSSRPSTDDSIGHYNSGSGRDPRPDREQTSAMSTGTTQQHDEESTQSEVQSDVNHRLAHQGSLDGEATSGASHADGEILEQEVLSNIDDQKQLGADEQAIETTNPLNGPLRGEQEQVTQEVADEVDAIPEPAIKASGGILAAGVEPSTNDQPLDCQKAVDGEEEEALPELEGQITFNNKKAKAKAPTPDADTEAPINSPGAGDGGWPVELEIYNQPLVDLQPAREQALNNLRVIREYMERCEYHPLDARPLPGDNDAYSSNASHIDDDVRGQDETQAAADRQLLEQVEATLPGNMASQVQEDDSSESLSGRVPTL</sequence>
<dbReference type="InterPro" id="IPR002156">
    <property type="entry name" value="RNaseH_domain"/>
</dbReference>
<dbReference type="AlphaFoldDB" id="A0AAE0PK88"/>
<dbReference type="Gene3D" id="3.30.420.10">
    <property type="entry name" value="Ribonuclease H-like superfamily/Ribonuclease H"/>
    <property type="match status" value="1"/>
</dbReference>
<feature type="compositionally biased region" description="Basic residues" evidence="1">
    <location>
        <begin position="275"/>
        <end position="284"/>
    </location>
</feature>
<evidence type="ECO:0000313" key="3">
    <source>
        <dbReference type="EMBL" id="KAK3401412.1"/>
    </source>
</evidence>
<reference evidence="3" key="1">
    <citation type="journal article" date="2023" name="Mol. Phylogenet. Evol.">
        <title>Genome-scale phylogeny and comparative genomics of the fungal order Sordariales.</title>
        <authorList>
            <person name="Hensen N."/>
            <person name="Bonometti L."/>
            <person name="Westerberg I."/>
            <person name="Brannstrom I.O."/>
            <person name="Guillou S."/>
            <person name="Cros-Aarteil S."/>
            <person name="Calhoun S."/>
            <person name="Haridas S."/>
            <person name="Kuo A."/>
            <person name="Mondo S."/>
            <person name="Pangilinan J."/>
            <person name="Riley R."/>
            <person name="LaButti K."/>
            <person name="Andreopoulos B."/>
            <person name="Lipzen A."/>
            <person name="Chen C."/>
            <person name="Yan M."/>
            <person name="Daum C."/>
            <person name="Ng V."/>
            <person name="Clum A."/>
            <person name="Steindorff A."/>
            <person name="Ohm R.A."/>
            <person name="Martin F."/>
            <person name="Silar P."/>
            <person name="Natvig D.O."/>
            <person name="Lalanne C."/>
            <person name="Gautier V."/>
            <person name="Ament-Velasquez S.L."/>
            <person name="Kruys A."/>
            <person name="Hutchinson M.I."/>
            <person name="Powell A.J."/>
            <person name="Barry K."/>
            <person name="Miller A.N."/>
            <person name="Grigoriev I.V."/>
            <person name="Debuchy R."/>
            <person name="Gladieux P."/>
            <person name="Hiltunen Thoren M."/>
            <person name="Johannesson H."/>
        </authorList>
    </citation>
    <scope>NUCLEOTIDE SEQUENCE</scope>
    <source>
        <strain evidence="3">FGSC 1904</strain>
    </source>
</reference>
<comment type="caution">
    <text evidence="3">The sequence shown here is derived from an EMBL/GenBank/DDBJ whole genome shotgun (WGS) entry which is preliminary data.</text>
</comment>
<feature type="compositionally biased region" description="Polar residues" evidence="1">
    <location>
        <begin position="375"/>
        <end position="384"/>
    </location>
</feature>
<dbReference type="PROSITE" id="PS50879">
    <property type="entry name" value="RNASE_H_1"/>
    <property type="match status" value="1"/>
</dbReference>
<feature type="region of interest" description="Disordered" evidence="1">
    <location>
        <begin position="593"/>
        <end position="661"/>
    </location>
</feature>